<dbReference type="InterPro" id="IPR008918">
    <property type="entry name" value="HhH2"/>
</dbReference>
<dbReference type="PROSITE" id="PS00841">
    <property type="entry name" value="XPG_1"/>
    <property type="match status" value="1"/>
</dbReference>
<feature type="binding site" evidence="10">
    <location>
        <position position="175"/>
    </location>
    <ligand>
        <name>Mg(2+)</name>
        <dbReference type="ChEBI" id="CHEBI:18420"/>
        <label>2</label>
    </ligand>
</feature>
<dbReference type="Pfam" id="PF00867">
    <property type="entry name" value="XPG_I"/>
    <property type="match status" value="1"/>
</dbReference>
<evidence type="ECO:0000259" key="12">
    <source>
        <dbReference type="SMART" id="SM00485"/>
    </source>
</evidence>
<dbReference type="InterPro" id="IPR006085">
    <property type="entry name" value="XPG_DNA_repair_N"/>
</dbReference>
<feature type="binding site" evidence="10">
    <location>
        <position position="80"/>
    </location>
    <ligand>
        <name>Mg(2+)</name>
        <dbReference type="ChEBI" id="CHEBI:18420"/>
        <label>1</label>
    </ligand>
</feature>
<comment type="similarity">
    <text evidence="10">Belongs to the XPG/RAD2 endonuclease family. FEN1 subfamily.</text>
</comment>
<gene>
    <name evidence="13" type="primary">FEN1</name>
    <name evidence="10" type="synonym">fen</name>
    <name evidence="13" type="synonym">RAD2</name>
</gene>
<dbReference type="InterPro" id="IPR006086">
    <property type="entry name" value="XPG-I_dom"/>
</dbReference>
<organism evidence="13">
    <name type="scientific">uncultured marine thaumarchaeote KM3_170_F12</name>
    <dbReference type="NCBI Taxonomy" id="1456046"/>
    <lineage>
        <taxon>Archaea</taxon>
        <taxon>Nitrososphaerota</taxon>
        <taxon>environmental samples</taxon>
    </lineage>
</organism>
<dbReference type="SUPFAM" id="SSF47807">
    <property type="entry name" value="5' to 3' exonuclease, C-terminal subdomain"/>
    <property type="match status" value="1"/>
</dbReference>
<dbReference type="FunFam" id="3.40.50.1010:FF:000016">
    <property type="entry name" value="Flap endonuclease 1"/>
    <property type="match status" value="1"/>
</dbReference>
<dbReference type="CDD" id="cd09867">
    <property type="entry name" value="PIN_FEN1"/>
    <property type="match status" value="1"/>
</dbReference>
<dbReference type="FunFam" id="1.10.150.20:FF:000087">
    <property type="entry name" value="Flap endonuclease 1"/>
    <property type="match status" value="1"/>
</dbReference>
<evidence type="ECO:0000313" key="13">
    <source>
        <dbReference type="EMBL" id="AIF04057.1"/>
    </source>
</evidence>
<dbReference type="SMART" id="SM00484">
    <property type="entry name" value="XPGI"/>
    <property type="match status" value="1"/>
</dbReference>
<dbReference type="Gene3D" id="3.40.50.1010">
    <property type="entry name" value="5'-nuclease"/>
    <property type="match status" value="1"/>
</dbReference>
<dbReference type="SMART" id="SM00279">
    <property type="entry name" value="HhH2"/>
    <property type="match status" value="1"/>
</dbReference>
<keyword evidence="6 10" id="KW-0378">Hydrolase</keyword>
<accession>A0A075GPQ0</accession>
<dbReference type="SUPFAM" id="SSF88723">
    <property type="entry name" value="PIN domain-like"/>
    <property type="match status" value="1"/>
</dbReference>
<dbReference type="InterPro" id="IPR029060">
    <property type="entry name" value="PIN-like_dom_sf"/>
</dbReference>
<feature type="binding site" evidence="10">
    <location>
        <position position="154"/>
    </location>
    <ligand>
        <name>Mg(2+)</name>
        <dbReference type="ChEBI" id="CHEBI:18420"/>
        <label>1</label>
    </ligand>
</feature>
<evidence type="ECO:0000256" key="7">
    <source>
        <dbReference type="ARBA" id="ARBA00022839"/>
    </source>
</evidence>
<dbReference type="InterPro" id="IPR019974">
    <property type="entry name" value="XPG_CS"/>
</dbReference>
<evidence type="ECO:0000256" key="5">
    <source>
        <dbReference type="ARBA" id="ARBA00022763"/>
    </source>
</evidence>
<dbReference type="AlphaFoldDB" id="A0A075GPQ0"/>
<evidence type="ECO:0000256" key="2">
    <source>
        <dbReference type="ARBA" id="ARBA00022722"/>
    </source>
</evidence>
<feature type="binding site" evidence="10">
    <location>
        <position position="236"/>
    </location>
    <ligand>
        <name>Mg(2+)</name>
        <dbReference type="ChEBI" id="CHEBI:18420"/>
        <label>2</label>
    </ligand>
</feature>
<dbReference type="Gene3D" id="1.10.150.20">
    <property type="entry name" value="5' to 3' exonuclease, C-terminal subdomain"/>
    <property type="match status" value="1"/>
</dbReference>
<dbReference type="GO" id="GO:0043137">
    <property type="term" value="P:DNA replication, removal of RNA primer"/>
    <property type="evidence" value="ECO:0007669"/>
    <property type="project" value="UniProtKB-UniRule"/>
</dbReference>
<dbReference type="Pfam" id="PF00752">
    <property type="entry name" value="XPG_N"/>
    <property type="match status" value="1"/>
</dbReference>
<dbReference type="InterPro" id="IPR023426">
    <property type="entry name" value="Flap_endonuc"/>
</dbReference>
<dbReference type="GO" id="GO:0006281">
    <property type="term" value="P:DNA repair"/>
    <property type="evidence" value="ECO:0007669"/>
    <property type="project" value="UniProtKB-UniRule"/>
</dbReference>
<keyword evidence="9 10" id="KW-0234">DNA repair</keyword>
<keyword evidence="1 10" id="KW-0235">DNA replication</keyword>
<dbReference type="InterPro" id="IPR019973">
    <property type="entry name" value="Flap_endonuc_arc"/>
</dbReference>
<dbReference type="InterPro" id="IPR006084">
    <property type="entry name" value="XPG/Rad2"/>
</dbReference>
<comment type="function">
    <text evidence="10">Structure-specific nuclease with 5'-flap endonuclease and 5'-3' exonuclease activities involved in DNA replication and repair. During DNA replication, cleaves the 5'-overhanging flap structure that is generated by displacement synthesis when DNA polymerase encounters the 5'-end of a downstream Okazaki fragment. Binds the unpaired 3'-DNA end and kinks the DNA to facilitate 5' cleavage specificity. Cleaves one nucleotide into the double-stranded DNA from the junction in flap DNA, leaving a nick for ligation. Also involved in the base excision repair (BER) pathway. Acts as a genome stabilization factor that prevents flaps from equilibrating into structurs that lead to duplications and deletions. Also possesses 5'-3' exonuclease activity on nicked or gapped double-stranded DNA.</text>
</comment>
<keyword evidence="3 10" id="KW-0479">Metal-binding</keyword>
<dbReference type="InterPro" id="IPR036279">
    <property type="entry name" value="5-3_exonuclease_C_sf"/>
</dbReference>
<dbReference type="NCBIfam" id="TIGR03674">
    <property type="entry name" value="fen_arch"/>
    <property type="match status" value="1"/>
</dbReference>
<dbReference type="EC" id="3.1.-.-" evidence="10"/>
<evidence type="ECO:0000256" key="3">
    <source>
        <dbReference type="ARBA" id="ARBA00022723"/>
    </source>
</evidence>
<name>A0A075GPQ0_9ARCH</name>
<reference evidence="13" key="1">
    <citation type="journal article" date="2014" name="Genome Biol. Evol.">
        <title>Pangenome evidence for extensive interdomain horizontal transfer affecting lineage core and shell genes in uncultured planktonic thaumarchaeota and euryarchaeota.</title>
        <authorList>
            <person name="Deschamps P."/>
            <person name="Zivanovic Y."/>
            <person name="Moreira D."/>
            <person name="Rodriguez-Valera F."/>
            <person name="Lopez-Garcia P."/>
        </authorList>
    </citation>
    <scope>NUCLEOTIDE SEQUENCE</scope>
</reference>
<dbReference type="GO" id="GO:0003677">
    <property type="term" value="F:DNA binding"/>
    <property type="evidence" value="ECO:0007669"/>
    <property type="project" value="UniProtKB-UniRule"/>
</dbReference>
<dbReference type="EMBL" id="KF900698">
    <property type="protein sequence ID" value="AIF04057.1"/>
    <property type="molecule type" value="Genomic_DNA"/>
</dbReference>
<evidence type="ECO:0000256" key="9">
    <source>
        <dbReference type="ARBA" id="ARBA00023204"/>
    </source>
</evidence>
<evidence type="ECO:0000256" key="4">
    <source>
        <dbReference type="ARBA" id="ARBA00022759"/>
    </source>
</evidence>
<evidence type="ECO:0000259" key="11">
    <source>
        <dbReference type="SMART" id="SM00484"/>
    </source>
</evidence>
<feature type="domain" description="XPG-I" evidence="11">
    <location>
        <begin position="140"/>
        <end position="221"/>
    </location>
</feature>
<dbReference type="HAMAP" id="MF_00614">
    <property type="entry name" value="Fen"/>
    <property type="match status" value="1"/>
</dbReference>
<keyword evidence="7 10" id="KW-0269">Exonuclease</keyword>
<dbReference type="GO" id="GO:0017108">
    <property type="term" value="F:5'-flap endonuclease activity"/>
    <property type="evidence" value="ECO:0007669"/>
    <property type="project" value="UniProtKB-UniRule"/>
</dbReference>
<protein>
    <recommendedName>
        <fullName evidence="10">Flap endonuclease 1</fullName>
        <shortName evidence="10">FEN-1</shortName>
        <ecNumber evidence="10">3.1.-.-</ecNumber>
    </recommendedName>
    <alternativeName>
        <fullName evidence="10">Flap structure-specific endonuclease 1</fullName>
    </alternativeName>
</protein>
<comment type="cofactor">
    <cofactor evidence="10">
        <name>Mg(2+)</name>
        <dbReference type="ChEBI" id="CHEBI:18420"/>
    </cofactor>
    <text evidence="10">Binds 2 magnesium ions per subunit. They probably participate in the reaction catalyzed by the enzyme. May bind an additional third magnesium ion after substrate binding.</text>
</comment>
<dbReference type="PANTHER" id="PTHR11081:SF9">
    <property type="entry name" value="FLAP ENDONUCLEASE 1"/>
    <property type="match status" value="1"/>
</dbReference>
<evidence type="ECO:0000256" key="8">
    <source>
        <dbReference type="ARBA" id="ARBA00022842"/>
    </source>
</evidence>
<evidence type="ECO:0000256" key="10">
    <source>
        <dbReference type="HAMAP-Rule" id="MF_00614"/>
    </source>
</evidence>
<comment type="subunit">
    <text evidence="10">Interacts with PCNA. PCNA stimulates the nuclease activity without altering cleavage specificity.</text>
</comment>
<dbReference type="GO" id="GO:0008409">
    <property type="term" value="F:5'-3' exonuclease activity"/>
    <property type="evidence" value="ECO:0007669"/>
    <property type="project" value="UniProtKB-UniRule"/>
</dbReference>
<keyword evidence="4 10" id="KW-0255">Endonuclease</keyword>
<proteinExistence type="inferred from homology"/>
<dbReference type="CDD" id="cd09903">
    <property type="entry name" value="H3TH_FEN1-Arc"/>
    <property type="match status" value="1"/>
</dbReference>
<evidence type="ECO:0000256" key="6">
    <source>
        <dbReference type="ARBA" id="ARBA00022801"/>
    </source>
</evidence>
<keyword evidence="2 10" id="KW-0540">Nuclease</keyword>
<feature type="binding site" evidence="10">
    <location>
        <position position="173"/>
    </location>
    <ligand>
        <name>Mg(2+)</name>
        <dbReference type="ChEBI" id="CHEBI:18420"/>
        <label>2</label>
    </ligand>
</feature>
<comment type="caution">
    <text evidence="10">Lacks conserved residue(s) required for the propagation of feature annotation.</text>
</comment>
<feature type="region of interest" description="N-domain" evidence="10">
    <location>
        <begin position="1"/>
        <end position="98"/>
    </location>
</feature>
<dbReference type="SMART" id="SM00485">
    <property type="entry name" value="XPGN"/>
    <property type="match status" value="1"/>
</dbReference>
<sequence length="341" mass="38671">MGVDIKSLLMREKTNLESFSSKIIAIDAYNAIYQFLAIIRGPEGLHLTDNRGRVTSHLTGLLHRNVNFLSIGIKPVYVFDGKPPSLKTAEIQRRKLGKKEATIKYEKAKASGDFESARKYAQQTTSMQDTMVEDSKHLLDLFGIPYIQANADGEATAAHMNKTGKAYAVASQDFDSILFGAKKLVRNFTNSGRRKLPNRNTYVDIEPEIISYQKSLDALGITGEQIIDIGILVGTDFNPDGFDRIGPKTALKMIKEYGKLEDIPKIQEQLEQIDYEQIRKIFLQTDMPDMDKIEFKDTDYSGIVDYLANERSFSQERVQASLNRLKKSLEKRSHTLDQWFN</sequence>
<dbReference type="PANTHER" id="PTHR11081">
    <property type="entry name" value="FLAP ENDONUCLEASE FAMILY MEMBER"/>
    <property type="match status" value="1"/>
</dbReference>
<keyword evidence="8 10" id="KW-0460">Magnesium</keyword>
<dbReference type="GO" id="GO:0000287">
    <property type="term" value="F:magnesium ion binding"/>
    <property type="evidence" value="ECO:0007669"/>
    <property type="project" value="UniProtKB-UniRule"/>
</dbReference>
<feature type="domain" description="XPG N-terminal" evidence="12">
    <location>
        <begin position="1"/>
        <end position="101"/>
    </location>
</feature>
<dbReference type="PRINTS" id="PR00853">
    <property type="entry name" value="XPGRADSUPER"/>
</dbReference>
<evidence type="ECO:0000256" key="1">
    <source>
        <dbReference type="ARBA" id="ARBA00022705"/>
    </source>
</evidence>
<keyword evidence="5 10" id="KW-0227">DNA damage</keyword>
<feature type="binding site" evidence="10">
    <location>
        <position position="27"/>
    </location>
    <ligand>
        <name>Mg(2+)</name>
        <dbReference type="ChEBI" id="CHEBI:18420"/>
        <label>1</label>
    </ligand>
</feature>